<sequence>MQVQLTRTQEPAAGQVSTEIIHSCQDMRVVLVRLSPGSGLPASSSSSSVSLQVLKGRCEMLSGCEWAPSEAGTIWFYPPGEPYAARATDEPATLLVTFAPRP</sequence>
<dbReference type="InterPro" id="IPR014710">
    <property type="entry name" value="RmlC-like_jellyroll"/>
</dbReference>
<accession>A0ABS4JND7</accession>
<gene>
    <name evidence="1" type="ORF">J2Z79_000425</name>
</gene>
<name>A0ABS4JND7_9FIRM</name>
<dbReference type="InterPro" id="IPR011051">
    <property type="entry name" value="RmlC_Cupin_sf"/>
</dbReference>
<evidence type="ECO:0000313" key="2">
    <source>
        <dbReference type="Proteomes" id="UP001519289"/>
    </source>
</evidence>
<dbReference type="EMBL" id="JAGGLG010000002">
    <property type="protein sequence ID" value="MBP2017051.1"/>
    <property type="molecule type" value="Genomic_DNA"/>
</dbReference>
<protein>
    <submittedName>
        <fullName evidence="1">Quercetin dioxygenase-like cupin family protein</fullName>
    </submittedName>
</protein>
<organism evidence="1 2">
    <name type="scientific">Symbiobacterium terraclitae</name>
    <dbReference type="NCBI Taxonomy" id="557451"/>
    <lineage>
        <taxon>Bacteria</taxon>
        <taxon>Bacillati</taxon>
        <taxon>Bacillota</taxon>
        <taxon>Clostridia</taxon>
        <taxon>Eubacteriales</taxon>
        <taxon>Symbiobacteriaceae</taxon>
        <taxon>Symbiobacterium</taxon>
    </lineage>
</organism>
<dbReference type="Gene3D" id="2.60.120.10">
    <property type="entry name" value="Jelly Rolls"/>
    <property type="match status" value="1"/>
</dbReference>
<proteinExistence type="predicted"/>
<dbReference type="Proteomes" id="UP001519289">
    <property type="component" value="Unassembled WGS sequence"/>
</dbReference>
<dbReference type="SUPFAM" id="SSF51182">
    <property type="entry name" value="RmlC-like cupins"/>
    <property type="match status" value="1"/>
</dbReference>
<evidence type="ECO:0000313" key="1">
    <source>
        <dbReference type="EMBL" id="MBP2017051.1"/>
    </source>
</evidence>
<dbReference type="RefSeq" id="WP_209465202.1">
    <property type="nucleotide sequence ID" value="NZ_JAGGLG010000002.1"/>
</dbReference>
<comment type="caution">
    <text evidence="1">The sequence shown here is derived from an EMBL/GenBank/DDBJ whole genome shotgun (WGS) entry which is preliminary data.</text>
</comment>
<reference evidence="1 2" key="1">
    <citation type="submission" date="2021-03" db="EMBL/GenBank/DDBJ databases">
        <title>Genomic Encyclopedia of Type Strains, Phase IV (KMG-IV): sequencing the most valuable type-strain genomes for metagenomic binning, comparative biology and taxonomic classification.</title>
        <authorList>
            <person name="Goeker M."/>
        </authorList>
    </citation>
    <scope>NUCLEOTIDE SEQUENCE [LARGE SCALE GENOMIC DNA]</scope>
    <source>
        <strain evidence="1 2">DSM 27138</strain>
    </source>
</reference>
<keyword evidence="2" id="KW-1185">Reference proteome</keyword>